<dbReference type="InterPro" id="IPR013983">
    <property type="entry name" value="Ald_Fedxn_OxRdtase_N"/>
</dbReference>
<evidence type="ECO:0000256" key="1">
    <source>
        <dbReference type="ARBA" id="ARBA00001966"/>
    </source>
</evidence>
<dbReference type="SUPFAM" id="SSF56228">
    <property type="entry name" value="Aldehyde ferredoxin oxidoreductase, N-terminal domain"/>
    <property type="match status" value="1"/>
</dbReference>
<protein>
    <submittedName>
        <fullName evidence="10">Aldehyde:ferredoxin oxidoreductase</fullName>
    </submittedName>
</protein>
<accession>A0A1M7YES7</accession>
<evidence type="ECO:0000313" key="10">
    <source>
        <dbReference type="EMBL" id="SHO51113.1"/>
    </source>
</evidence>
<dbReference type="GO" id="GO:0046872">
    <property type="term" value="F:metal ion binding"/>
    <property type="evidence" value="ECO:0007669"/>
    <property type="project" value="UniProtKB-KW"/>
</dbReference>
<comment type="cofactor">
    <cofactor evidence="1">
        <name>[4Fe-4S] cluster</name>
        <dbReference type="ChEBI" id="CHEBI:49883"/>
    </cofactor>
</comment>
<reference evidence="10 11" key="1">
    <citation type="submission" date="2016-12" db="EMBL/GenBank/DDBJ databases">
        <authorList>
            <person name="Song W.-J."/>
            <person name="Kurnit D.M."/>
        </authorList>
    </citation>
    <scope>NUCLEOTIDE SEQUENCE [LARGE SCALE GENOMIC DNA]</scope>
    <source>
        <strain evidence="10 11">DSM 18488</strain>
    </source>
</reference>
<dbReference type="InterPro" id="IPR051919">
    <property type="entry name" value="W-dependent_AOR"/>
</dbReference>
<evidence type="ECO:0000256" key="3">
    <source>
        <dbReference type="ARBA" id="ARBA00022485"/>
    </source>
</evidence>
<dbReference type="Gene3D" id="3.60.9.10">
    <property type="entry name" value="Aldehyde ferredoxin oxidoreductase, N-terminal domain"/>
    <property type="match status" value="1"/>
</dbReference>
<evidence type="ECO:0000313" key="11">
    <source>
        <dbReference type="Proteomes" id="UP000184603"/>
    </source>
</evidence>
<dbReference type="PANTHER" id="PTHR30038">
    <property type="entry name" value="ALDEHYDE FERREDOXIN OXIDOREDUCTASE"/>
    <property type="match status" value="1"/>
</dbReference>
<dbReference type="AlphaFoldDB" id="A0A1M7YES7"/>
<keyword evidence="4" id="KW-0479">Metal-binding</keyword>
<dbReference type="STRING" id="1121416.SAMN02745220_03848"/>
<keyword evidence="6" id="KW-0408">Iron</keyword>
<dbReference type="Gene3D" id="1.10.569.10">
    <property type="entry name" value="Aldehyde Ferredoxin Oxidoreductase Protein, subunit A, domain 2"/>
    <property type="match status" value="1"/>
</dbReference>
<gene>
    <name evidence="10" type="ORF">SAMN02745220_03848</name>
</gene>
<dbReference type="GO" id="GO:0009055">
    <property type="term" value="F:electron transfer activity"/>
    <property type="evidence" value="ECO:0007669"/>
    <property type="project" value="InterPro"/>
</dbReference>
<evidence type="ECO:0000256" key="4">
    <source>
        <dbReference type="ARBA" id="ARBA00022723"/>
    </source>
</evidence>
<evidence type="ECO:0000256" key="5">
    <source>
        <dbReference type="ARBA" id="ARBA00023002"/>
    </source>
</evidence>
<evidence type="ECO:0000256" key="6">
    <source>
        <dbReference type="ARBA" id="ARBA00023004"/>
    </source>
</evidence>
<dbReference type="InterPro" id="IPR036503">
    <property type="entry name" value="Ald_Fedxn_OxRdtase_N_sf"/>
</dbReference>
<dbReference type="EMBL" id="FRFE01000023">
    <property type="protein sequence ID" value="SHO51113.1"/>
    <property type="molecule type" value="Genomic_DNA"/>
</dbReference>
<dbReference type="InterPro" id="IPR013984">
    <property type="entry name" value="Ald_Fedxn_OxRdtase_dom2"/>
</dbReference>
<dbReference type="PANTHER" id="PTHR30038:SF0">
    <property type="entry name" value="TUNGSTEN-CONTAINING ALDEHYDE FERREDOXIN OXIDOREDUCTASE"/>
    <property type="match status" value="1"/>
</dbReference>
<dbReference type="SMART" id="SM00790">
    <property type="entry name" value="AFOR_N"/>
    <property type="match status" value="1"/>
</dbReference>
<dbReference type="Pfam" id="PF02730">
    <property type="entry name" value="AFOR_N"/>
    <property type="match status" value="1"/>
</dbReference>
<proteinExistence type="inferred from homology"/>
<dbReference type="SUPFAM" id="SSF48310">
    <property type="entry name" value="Aldehyde ferredoxin oxidoreductase, C-terminal domains"/>
    <property type="match status" value="1"/>
</dbReference>
<dbReference type="GO" id="GO:0051539">
    <property type="term" value="F:4 iron, 4 sulfur cluster binding"/>
    <property type="evidence" value="ECO:0007669"/>
    <property type="project" value="UniProtKB-KW"/>
</dbReference>
<name>A0A1M7YES7_9BACT</name>
<keyword evidence="3" id="KW-0004">4Fe-4S</keyword>
<comment type="cofactor">
    <cofactor evidence="8">
        <name>tungstopterin</name>
        <dbReference type="ChEBI" id="CHEBI:30402"/>
    </cofactor>
</comment>
<evidence type="ECO:0000259" key="9">
    <source>
        <dbReference type="SMART" id="SM00790"/>
    </source>
</evidence>
<dbReference type="InterPro" id="IPR013985">
    <property type="entry name" value="Ald_Fedxn_OxRdtase_dom3"/>
</dbReference>
<dbReference type="Proteomes" id="UP000184603">
    <property type="component" value="Unassembled WGS sequence"/>
</dbReference>
<keyword evidence="11" id="KW-1185">Reference proteome</keyword>
<dbReference type="InterPro" id="IPR036021">
    <property type="entry name" value="Tungsten_al_ferr_oxy-like_C"/>
</dbReference>
<feature type="domain" description="Aldehyde ferredoxin oxidoreductase N-terminal" evidence="9">
    <location>
        <begin position="1"/>
        <end position="209"/>
    </location>
</feature>
<keyword evidence="7" id="KW-0411">Iron-sulfur</keyword>
<dbReference type="InterPro" id="IPR001203">
    <property type="entry name" value="OxRdtase_Ald_Fedxn_C"/>
</dbReference>
<keyword evidence="5" id="KW-0560">Oxidoreductase</keyword>
<dbReference type="Gene3D" id="1.10.599.10">
    <property type="entry name" value="Aldehyde Ferredoxin Oxidoreductase Protein, subunit A, domain 3"/>
    <property type="match status" value="1"/>
</dbReference>
<dbReference type="Pfam" id="PF01314">
    <property type="entry name" value="AFOR_C"/>
    <property type="match status" value="1"/>
</dbReference>
<evidence type="ECO:0000256" key="2">
    <source>
        <dbReference type="ARBA" id="ARBA00011032"/>
    </source>
</evidence>
<dbReference type="RefSeq" id="WP_073615288.1">
    <property type="nucleotide sequence ID" value="NZ_FRFE01000023.1"/>
</dbReference>
<comment type="similarity">
    <text evidence="2">Belongs to the AOR/FOR family.</text>
</comment>
<sequence>MRILRVNMTDLRVWTEPVPEKYRELGGRGLTSTFVNDEVPATCDPLGPENKLIFAPGYFTGTPLVNTSRLSVGGKSPLTGGIKESNVGGTVAFALAKLGITAVVVEGKVADAAMSYLLNINLEGQAELQDCSCYRGMRTYALVNELKKAFGDKKSITCIGPAGEMQLLAASIQSTDLDGRPCRAAGRGGLGAVMGAKGLKAVVVDRGGKDSGELADPDTFRNAAKAYAKAVKDDEFSGQILPELGTAVLVEPINAAGAFPTCNARNGQFAGAEKISGESLAAMIKERGGQTTHKGCAQCIIDCSNVVVDKKGDYVTSSLEYETIWSMGGMIGNDDLDAIARLDFLCDDIGLDTMSTGVAIGIAMDAGYRQFGDGAAAIALVEEVATGSEIGRVIGNGPDAVGKYFKHDRVPTVKGQSIAAYDPRALQGMAVTYATTPMGGDHTAGWVVAQNLEAFGGTINPHEAKGQVELSRGSQIHMAAVDSVGICDFAQSGLATPEGMENVRKMYAAKTGKPFSEERWPELGESVLKAEREFNRRAGFTAKDDRLPSMFYSEPLPPYNVVVKVTNEEMENTFSF</sequence>
<evidence type="ECO:0000256" key="8">
    <source>
        <dbReference type="ARBA" id="ARBA00049934"/>
    </source>
</evidence>
<dbReference type="OrthoDB" id="9763894at2"/>
<dbReference type="GO" id="GO:0016625">
    <property type="term" value="F:oxidoreductase activity, acting on the aldehyde or oxo group of donors, iron-sulfur protein as acceptor"/>
    <property type="evidence" value="ECO:0007669"/>
    <property type="project" value="InterPro"/>
</dbReference>
<organism evidence="10 11">
    <name type="scientific">Desulfopila aestuarii DSM 18488</name>
    <dbReference type="NCBI Taxonomy" id="1121416"/>
    <lineage>
        <taxon>Bacteria</taxon>
        <taxon>Pseudomonadati</taxon>
        <taxon>Thermodesulfobacteriota</taxon>
        <taxon>Desulfobulbia</taxon>
        <taxon>Desulfobulbales</taxon>
        <taxon>Desulfocapsaceae</taxon>
        <taxon>Desulfopila</taxon>
    </lineage>
</organism>
<evidence type="ECO:0000256" key="7">
    <source>
        <dbReference type="ARBA" id="ARBA00023014"/>
    </source>
</evidence>